<dbReference type="GO" id="GO:0005524">
    <property type="term" value="F:ATP binding"/>
    <property type="evidence" value="ECO:0007669"/>
    <property type="project" value="UniProtKB-KW"/>
</dbReference>
<dbReference type="Proteomes" id="UP001602370">
    <property type="component" value="Unassembled WGS sequence"/>
</dbReference>
<feature type="region of interest" description="Disordered" evidence="1">
    <location>
        <begin position="1"/>
        <end position="23"/>
    </location>
</feature>
<evidence type="ECO:0000313" key="4">
    <source>
        <dbReference type="Proteomes" id="UP001602370"/>
    </source>
</evidence>
<evidence type="ECO:0000313" key="3">
    <source>
        <dbReference type="EMBL" id="MFF5922662.1"/>
    </source>
</evidence>
<feature type="region of interest" description="Disordered" evidence="1">
    <location>
        <begin position="126"/>
        <end position="147"/>
    </location>
</feature>
<feature type="compositionally biased region" description="Low complexity" evidence="1">
    <location>
        <begin position="98"/>
        <end position="107"/>
    </location>
</feature>
<protein>
    <submittedName>
        <fullName evidence="3">ATP-binding protein</fullName>
    </submittedName>
</protein>
<dbReference type="RefSeq" id="WP_388310295.1">
    <property type="nucleotide sequence ID" value="NZ_JBIBDZ010000011.1"/>
</dbReference>
<dbReference type="InterPro" id="IPR002611">
    <property type="entry name" value="IstB_ATP-bd"/>
</dbReference>
<evidence type="ECO:0000256" key="1">
    <source>
        <dbReference type="SAM" id="MobiDB-lite"/>
    </source>
</evidence>
<keyword evidence="3" id="KW-0547">Nucleotide-binding</keyword>
<reference evidence="3 4" key="1">
    <citation type="submission" date="2024-10" db="EMBL/GenBank/DDBJ databases">
        <title>The Natural Products Discovery Center: Release of the First 8490 Sequenced Strains for Exploring Actinobacteria Biosynthetic Diversity.</title>
        <authorList>
            <person name="Kalkreuter E."/>
            <person name="Kautsar S.A."/>
            <person name="Yang D."/>
            <person name="Bader C.D."/>
            <person name="Teijaro C.N."/>
            <person name="Fluegel L."/>
            <person name="Davis C.M."/>
            <person name="Simpson J.R."/>
            <person name="Lauterbach L."/>
            <person name="Steele A.D."/>
            <person name="Gui C."/>
            <person name="Meng S."/>
            <person name="Li G."/>
            <person name="Viehrig K."/>
            <person name="Ye F."/>
            <person name="Su P."/>
            <person name="Kiefer A.F."/>
            <person name="Nichols A."/>
            <person name="Cepeda A.J."/>
            <person name="Yan W."/>
            <person name="Fan B."/>
            <person name="Jiang Y."/>
            <person name="Adhikari A."/>
            <person name="Zheng C.-J."/>
            <person name="Schuster L."/>
            <person name="Cowan T.M."/>
            <person name="Smanski M.J."/>
            <person name="Chevrette M.G."/>
            <person name="De Carvalho L.P.S."/>
            <person name="Shen B."/>
        </authorList>
    </citation>
    <scope>NUCLEOTIDE SEQUENCE [LARGE SCALE GENOMIC DNA]</scope>
    <source>
        <strain evidence="3 4">NPDC012605</strain>
    </source>
</reference>
<dbReference type="Pfam" id="PF01695">
    <property type="entry name" value="IstB_IS21"/>
    <property type="match status" value="1"/>
</dbReference>
<sequence>MRSTSLRRLYVSLSKPAGRPPRLPRRLRLARWPASSAPSAPAVGPLVLRAFQPELDARKVEYVATLSFVEDKANVLCSGRPGSARRTSPSPPWPSRPARPATRSQSRLISKLTSYLRPRVLVVDEVGPAPRTSRGEPGLPGDLQAYEKGSIILTSNRSLRE</sequence>
<accession>A0ABW6XZ84</accession>
<name>A0ABW6XZ84_9ACTN</name>
<evidence type="ECO:0000259" key="2">
    <source>
        <dbReference type="Pfam" id="PF01695"/>
    </source>
</evidence>
<organism evidence="3 4">
    <name type="scientific">Streptomyces flavochromogenes</name>
    <dbReference type="NCBI Taxonomy" id="68199"/>
    <lineage>
        <taxon>Bacteria</taxon>
        <taxon>Bacillati</taxon>
        <taxon>Actinomycetota</taxon>
        <taxon>Actinomycetes</taxon>
        <taxon>Kitasatosporales</taxon>
        <taxon>Streptomycetaceae</taxon>
        <taxon>Streptomyces</taxon>
    </lineage>
</organism>
<feature type="domain" description="IstB-like ATP-binding" evidence="2">
    <location>
        <begin position="103"/>
        <end position="160"/>
    </location>
</feature>
<gene>
    <name evidence="3" type="ORF">ACFY8C_30670</name>
</gene>
<proteinExistence type="predicted"/>
<keyword evidence="3" id="KW-0067">ATP-binding</keyword>
<comment type="caution">
    <text evidence="3">The sequence shown here is derived from an EMBL/GenBank/DDBJ whole genome shotgun (WGS) entry which is preliminary data.</text>
</comment>
<dbReference type="EMBL" id="JBIBDZ010000011">
    <property type="protein sequence ID" value="MFF5922662.1"/>
    <property type="molecule type" value="Genomic_DNA"/>
</dbReference>
<feature type="region of interest" description="Disordered" evidence="1">
    <location>
        <begin position="77"/>
        <end position="107"/>
    </location>
</feature>
<keyword evidence="4" id="KW-1185">Reference proteome</keyword>